<dbReference type="PANTHER" id="PTHR13096:SF8">
    <property type="entry name" value="RIBOSOMAL OXYGENASE 1"/>
    <property type="match status" value="1"/>
</dbReference>
<dbReference type="AlphaFoldDB" id="A0AAD7UPF2"/>
<proteinExistence type="inferred from homology"/>
<gene>
    <name evidence="6" type="ORF">CTAYLR_002242</name>
</gene>
<feature type="domain" description="JmjC" evidence="5">
    <location>
        <begin position="142"/>
        <end position="294"/>
    </location>
</feature>
<dbReference type="InterPro" id="IPR039994">
    <property type="entry name" value="NO66-like"/>
</dbReference>
<accession>A0AAD7UPF2</accession>
<comment type="function">
    <text evidence="3">Oxygenase that can act as both a histone lysine demethylase and a ribosomal histidine hydroxylase.</text>
</comment>
<reference evidence="6" key="1">
    <citation type="submission" date="2023-01" db="EMBL/GenBank/DDBJ databases">
        <title>Metagenome sequencing of chrysophaentin producing Chrysophaeum taylorii.</title>
        <authorList>
            <person name="Davison J."/>
            <person name="Bewley C."/>
        </authorList>
    </citation>
    <scope>NUCLEOTIDE SEQUENCE</scope>
    <source>
        <strain evidence="6">NIES-1699</strain>
    </source>
</reference>
<evidence type="ECO:0000259" key="5">
    <source>
        <dbReference type="PROSITE" id="PS51184"/>
    </source>
</evidence>
<dbReference type="Proteomes" id="UP001230188">
    <property type="component" value="Unassembled WGS sequence"/>
</dbReference>
<dbReference type="CDD" id="cd04508">
    <property type="entry name" value="Tudor_SF"/>
    <property type="match status" value="1"/>
</dbReference>
<dbReference type="PANTHER" id="PTHR13096">
    <property type="entry name" value="MINA53 MYC INDUCED NUCLEAR ANTIGEN"/>
    <property type="match status" value="1"/>
</dbReference>
<keyword evidence="1 3" id="KW-0479">Metal-binding</keyword>
<feature type="compositionally biased region" description="Basic and acidic residues" evidence="4">
    <location>
        <begin position="214"/>
        <end position="229"/>
    </location>
</feature>
<comment type="similarity">
    <text evidence="3">Belongs to the ROX family.</text>
</comment>
<name>A0AAD7UPF2_9STRA</name>
<evidence type="ECO:0000256" key="3">
    <source>
        <dbReference type="RuleBase" id="RU366061"/>
    </source>
</evidence>
<evidence type="ECO:0000256" key="4">
    <source>
        <dbReference type="SAM" id="MobiDB-lite"/>
    </source>
</evidence>
<keyword evidence="3" id="KW-0805">Transcription regulation</keyword>
<dbReference type="GO" id="GO:0032453">
    <property type="term" value="F:histone H3K4 demethylase activity"/>
    <property type="evidence" value="ECO:0007669"/>
    <property type="project" value="TreeGrafter"/>
</dbReference>
<keyword evidence="2 3" id="KW-0408">Iron</keyword>
<keyword evidence="3" id="KW-0560">Oxidoreductase</keyword>
<evidence type="ECO:0000313" key="7">
    <source>
        <dbReference type="Proteomes" id="UP001230188"/>
    </source>
</evidence>
<dbReference type="SUPFAM" id="SSF51197">
    <property type="entry name" value="Clavaminate synthase-like"/>
    <property type="match status" value="1"/>
</dbReference>
<dbReference type="EC" id="1.14.11.-" evidence="3"/>
<feature type="compositionally biased region" description="Low complexity" evidence="4">
    <location>
        <begin position="515"/>
        <end position="524"/>
    </location>
</feature>
<dbReference type="Gene3D" id="2.60.120.650">
    <property type="entry name" value="Cupin"/>
    <property type="match status" value="1"/>
</dbReference>
<sequence>MVLLWLLAAGAGAFVVAPPPRAPRLLGATSVGEEWASRARFEGRRDGDPDVAAAASCRTAMEGLKPALEGVWASGPPLLLRAGEFAGWFGFEALEGACGRGEVGEAGRGVVGAGGSWHMRRVGAKGIPVAWPLIDECLGTHSTVVLNSADARCPRLAALSLAALDAFGLPACLNLYATGAGTRVSAPPHVDKQRVLVLQTEGAKHWRVFAPPDPRAKPASDPLARGKGDDFIAPTELEEPPLVDVVLRPGDVLYVPAGFPHTTATTLEPSLHLTLGLDTHVWGLDPVSARRGALRRAGLPDKLRPELDLEPDVYWGCARGTPPIGWWGTGGLAEFLASAARLMEPGRWTSDSEASAALDAPAVARRLEAHARTLVDIQTALYVDALYRGGGGGPRNVPFEARVAAYYAKMEAAHLDLLKWYDDEGRNDDAAWRPGDAVQALMQGTDDQWFDAVVVDAAHLDATFDVVFFDGELQRAVPADRIRRPRKTTTGGGGVTKKKKSGGFAAAPKKKPKPKSSSSSSRRR</sequence>
<evidence type="ECO:0000256" key="2">
    <source>
        <dbReference type="ARBA" id="ARBA00023004"/>
    </source>
</evidence>
<keyword evidence="3" id="KW-0539">Nucleus</keyword>
<dbReference type="Gene3D" id="2.30.30.140">
    <property type="match status" value="1"/>
</dbReference>
<comment type="caution">
    <text evidence="6">The sequence shown here is derived from an EMBL/GenBank/DDBJ whole genome shotgun (WGS) entry which is preliminary data.</text>
</comment>
<keyword evidence="7" id="KW-1185">Reference proteome</keyword>
<evidence type="ECO:0000313" key="6">
    <source>
        <dbReference type="EMBL" id="KAJ8613347.1"/>
    </source>
</evidence>
<feature type="region of interest" description="Disordered" evidence="4">
    <location>
        <begin position="209"/>
        <end position="229"/>
    </location>
</feature>
<dbReference type="InterPro" id="IPR003347">
    <property type="entry name" value="JmjC_dom"/>
</dbReference>
<feature type="region of interest" description="Disordered" evidence="4">
    <location>
        <begin position="479"/>
        <end position="524"/>
    </location>
</feature>
<evidence type="ECO:0000256" key="1">
    <source>
        <dbReference type="ARBA" id="ARBA00022723"/>
    </source>
</evidence>
<dbReference type="GO" id="GO:0051864">
    <property type="term" value="F:histone H3K36 demethylase activity"/>
    <property type="evidence" value="ECO:0007669"/>
    <property type="project" value="TreeGrafter"/>
</dbReference>
<dbReference type="PROSITE" id="PS51184">
    <property type="entry name" value="JMJC"/>
    <property type="match status" value="1"/>
</dbReference>
<comment type="subcellular location">
    <subcellularLocation>
        <location evidence="3">Nucleus</location>
    </subcellularLocation>
</comment>
<dbReference type="GO" id="GO:0005506">
    <property type="term" value="F:iron ion binding"/>
    <property type="evidence" value="ECO:0007669"/>
    <property type="project" value="UniProtKB-UniRule"/>
</dbReference>
<dbReference type="Pfam" id="PF08007">
    <property type="entry name" value="JmjC_2"/>
    <property type="match status" value="1"/>
</dbReference>
<comment type="cofactor">
    <cofactor evidence="3">
        <name>Fe(2+)</name>
        <dbReference type="ChEBI" id="CHEBI:29033"/>
    </cofactor>
    <text evidence="3">Binds 1 Fe(2+) ion per subunit.</text>
</comment>
<dbReference type="GO" id="GO:0005730">
    <property type="term" value="C:nucleolus"/>
    <property type="evidence" value="ECO:0007669"/>
    <property type="project" value="TreeGrafter"/>
</dbReference>
<organism evidence="6 7">
    <name type="scientific">Chrysophaeum taylorii</name>
    <dbReference type="NCBI Taxonomy" id="2483200"/>
    <lineage>
        <taxon>Eukaryota</taxon>
        <taxon>Sar</taxon>
        <taxon>Stramenopiles</taxon>
        <taxon>Ochrophyta</taxon>
        <taxon>Pelagophyceae</taxon>
        <taxon>Pelagomonadales</taxon>
        <taxon>Pelagomonadaceae</taxon>
        <taxon>Chrysophaeum</taxon>
    </lineage>
</organism>
<keyword evidence="3" id="KW-0223">Dioxygenase</keyword>
<protein>
    <recommendedName>
        <fullName evidence="3">Bifunctional lysine-specific demethylase and histidyl-hydroxylase</fullName>
        <ecNumber evidence="3">1.14.11.-</ecNumber>
    </recommendedName>
</protein>
<dbReference type="EMBL" id="JAQMWT010000029">
    <property type="protein sequence ID" value="KAJ8613347.1"/>
    <property type="molecule type" value="Genomic_DNA"/>
</dbReference>
<keyword evidence="3" id="KW-0804">Transcription</keyword>